<organism evidence="1 2">
    <name type="scientific">Steinernema carpocapsae</name>
    <name type="common">Entomopathogenic nematode</name>
    <dbReference type="NCBI Taxonomy" id="34508"/>
    <lineage>
        <taxon>Eukaryota</taxon>
        <taxon>Metazoa</taxon>
        <taxon>Ecdysozoa</taxon>
        <taxon>Nematoda</taxon>
        <taxon>Chromadorea</taxon>
        <taxon>Rhabditida</taxon>
        <taxon>Tylenchina</taxon>
        <taxon>Panagrolaimomorpha</taxon>
        <taxon>Strongyloidoidea</taxon>
        <taxon>Steinernematidae</taxon>
        <taxon>Steinernema</taxon>
    </lineage>
</organism>
<dbReference type="EMBL" id="AZBU02000008">
    <property type="protein sequence ID" value="TKR67569.1"/>
    <property type="molecule type" value="Genomic_DNA"/>
</dbReference>
<accession>A0A4U5MEG3</accession>
<evidence type="ECO:0000313" key="2">
    <source>
        <dbReference type="Proteomes" id="UP000298663"/>
    </source>
</evidence>
<name>A0A4U5MEG3_STECR</name>
<reference evidence="1 2" key="1">
    <citation type="journal article" date="2015" name="Genome Biol.">
        <title>Comparative genomics of Steinernema reveals deeply conserved gene regulatory networks.</title>
        <authorList>
            <person name="Dillman A.R."/>
            <person name="Macchietto M."/>
            <person name="Porter C.F."/>
            <person name="Rogers A."/>
            <person name="Williams B."/>
            <person name="Antoshechkin I."/>
            <person name="Lee M.M."/>
            <person name="Goodwin Z."/>
            <person name="Lu X."/>
            <person name="Lewis E.E."/>
            <person name="Goodrich-Blair H."/>
            <person name="Stock S.P."/>
            <person name="Adams B.J."/>
            <person name="Sternberg P.W."/>
            <person name="Mortazavi A."/>
        </authorList>
    </citation>
    <scope>NUCLEOTIDE SEQUENCE [LARGE SCALE GENOMIC DNA]</scope>
    <source>
        <strain evidence="1 2">ALL</strain>
    </source>
</reference>
<protein>
    <submittedName>
        <fullName evidence="1">Uncharacterized protein</fullName>
    </submittedName>
</protein>
<sequence>MSRVSQTYGPDHTTLLYLQTLHSFWLPRINRKTYRTHQRFLNEHYRSLERVRQISSNMVRKELVPQI</sequence>
<comment type="caution">
    <text evidence="1">The sequence shown here is derived from an EMBL/GenBank/DDBJ whole genome shotgun (WGS) entry which is preliminary data.</text>
</comment>
<gene>
    <name evidence="1" type="ORF">L596_023701</name>
</gene>
<keyword evidence="2" id="KW-1185">Reference proteome</keyword>
<reference evidence="1 2" key="2">
    <citation type="journal article" date="2019" name="G3 (Bethesda)">
        <title>Hybrid Assembly of the Genome of the Entomopathogenic Nematode Steinernema carpocapsae Identifies the X-Chromosome.</title>
        <authorList>
            <person name="Serra L."/>
            <person name="Macchietto M."/>
            <person name="Macias-Munoz A."/>
            <person name="McGill C.J."/>
            <person name="Rodriguez I.M."/>
            <person name="Rodriguez B."/>
            <person name="Murad R."/>
            <person name="Mortazavi A."/>
        </authorList>
    </citation>
    <scope>NUCLEOTIDE SEQUENCE [LARGE SCALE GENOMIC DNA]</scope>
    <source>
        <strain evidence="1 2">ALL</strain>
    </source>
</reference>
<proteinExistence type="predicted"/>
<evidence type="ECO:0000313" key="1">
    <source>
        <dbReference type="EMBL" id="TKR67569.1"/>
    </source>
</evidence>
<dbReference type="AlphaFoldDB" id="A0A4U5MEG3"/>
<dbReference type="Proteomes" id="UP000298663">
    <property type="component" value="Unassembled WGS sequence"/>
</dbReference>